<evidence type="ECO:0000256" key="1">
    <source>
        <dbReference type="SAM" id="Phobius"/>
    </source>
</evidence>
<gene>
    <name evidence="2" type="ORF">JVW63_09760</name>
</gene>
<organism evidence="2 3">
    <name type="scientific">Flaviflexus equikiangi</name>
    <dbReference type="NCBI Taxonomy" id="2758573"/>
    <lineage>
        <taxon>Bacteria</taxon>
        <taxon>Bacillati</taxon>
        <taxon>Actinomycetota</taxon>
        <taxon>Actinomycetes</taxon>
        <taxon>Actinomycetales</taxon>
        <taxon>Actinomycetaceae</taxon>
        <taxon>Flaviflexus</taxon>
    </lineage>
</organism>
<protein>
    <submittedName>
        <fullName evidence="2">Uncharacterized protein</fullName>
    </submittedName>
</protein>
<accession>A0ABS2TIM7</accession>
<comment type="caution">
    <text evidence="2">The sequence shown here is derived from an EMBL/GenBank/DDBJ whole genome shotgun (WGS) entry which is preliminary data.</text>
</comment>
<reference evidence="3" key="1">
    <citation type="submission" date="2021-02" db="EMBL/GenBank/DDBJ databases">
        <title>Leucobacter sp. CX169.</title>
        <authorList>
            <person name="Cheng Y."/>
        </authorList>
    </citation>
    <scope>NUCLEOTIDE SEQUENCE [LARGE SCALE GENOMIC DNA]</scope>
    <source>
        <strain evidence="3">JY899</strain>
    </source>
</reference>
<name>A0ABS2TIM7_9ACTO</name>
<dbReference type="EMBL" id="JAFFJS010000006">
    <property type="protein sequence ID" value="MBM9433978.1"/>
    <property type="molecule type" value="Genomic_DNA"/>
</dbReference>
<feature type="transmembrane region" description="Helical" evidence="1">
    <location>
        <begin position="34"/>
        <end position="53"/>
    </location>
</feature>
<dbReference type="Proteomes" id="UP000705983">
    <property type="component" value="Unassembled WGS sequence"/>
</dbReference>
<evidence type="ECO:0000313" key="3">
    <source>
        <dbReference type="Proteomes" id="UP000705983"/>
    </source>
</evidence>
<keyword evidence="1" id="KW-1133">Transmembrane helix</keyword>
<evidence type="ECO:0000313" key="2">
    <source>
        <dbReference type="EMBL" id="MBM9433978.1"/>
    </source>
</evidence>
<keyword evidence="1" id="KW-0812">Transmembrane</keyword>
<proteinExistence type="predicted"/>
<keyword evidence="3" id="KW-1185">Reference proteome</keyword>
<sequence length="54" mass="5826">MSSSKGHDRRNSGGYDFGGYVPGADYTPRPRPKWQALVAVLLIVGLVGFSAFLI</sequence>
<keyword evidence="1" id="KW-0472">Membrane</keyword>
<dbReference type="RefSeq" id="WP_182171515.1">
    <property type="nucleotide sequence ID" value="NZ_CP059676.1"/>
</dbReference>